<dbReference type="Gene3D" id="1.10.287.110">
    <property type="entry name" value="DnaJ domain"/>
    <property type="match status" value="1"/>
</dbReference>
<dbReference type="InterPro" id="IPR001623">
    <property type="entry name" value="DnaJ_domain"/>
</dbReference>
<dbReference type="EMBL" id="FQXS01000008">
    <property type="protein sequence ID" value="SHH74453.1"/>
    <property type="molecule type" value="Genomic_DNA"/>
</dbReference>
<evidence type="ECO:0000313" key="2">
    <source>
        <dbReference type="Proteomes" id="UP000184139"/>
    </source>
</evidence>
<dbReference type="OrthoDB" id="9775658at2"/>
<dbReference type="CDD" id="cd06257">
    <property type="entry name" value="DnaJ"/>
    <property type="match status" value="1"/>
</dbReference>
<accession>A0A1M5VHR4</accession>
<dbReference type="AlphaFoldDB" id="A0A1M5VHR4"/>
<reference evidence="1 2" key="1">
    <citation type="submission" date="2016-11" db="EMBL/GenBank/DDBJ databases">
        <authorList>
            <person name="Jaros S."/>
            <person name="Januszkiewicz K."/>
            <person name="Wedrychowicz H."/>
        </authorList>
    </citation>
    <scope>NUCLEOTIDE SEQUENCE [LARGE SCALE GENOMIC DNA]</scope>
    <source>
        <strain evidence="1 2">DSM 9705</strain>
    </source>
</reference>
<dbReference type="Proteomes" id="UP000184139">
    <property type="component" value="Unassembled WGS sequence"/>
</dbReference>
<name>A0A1M5VHR4_9BACT</name>
<sequence length="337" mass="40329">MYLAFTDTGGQRHYELRQSIFDTDRSCYTSRLIFDLGFDPRRFITRLDEDICYFSDELVDCLGHITDSDPTTLLEDLLWDFLPAEERGRLGIFRHRRRVAVRPLSREERSAIERQVHLFDRRRLYYLRYGAADQSRLARINPKLYRPLLQKSRDEREFYFRDLEKVLHVNELKTYVFAIFDLQRHFRQTYSATMPEALDQIEIADRFVNDLCGLNSDPLFSAGLPPADSLRDHLVRYLIMFFDYGYGRRSLFDDFLREFMGRHRSFQWPDRKPTISTSRVETIFEMTWQELQAMSKRELTRLYRRRAKQLHPDSGGDHQQFIDLNAAYASLLIRKKS</sequence>
<gene>
    <name evidence="1" type="ORF">SAMN02745124_01683</name>
</gene>
<dbReference type="STRING" id="1121409.SAMN02745124_01683"/>
<organism evidence="1 2">
    <name type="scientific">Desulfofustis glycolicus DSM 9705</name>
    <dbReference type="NCBI Taxonomy" id="1121409"/>
    <lineage>
        <taxon>Bacteria</taxon>
        <taxon>Pseudomonadati</taxon>
        <taxon>Thermodesulfobacteriota</taxon>
        <taxon>Desulfobulbia</taxon>
        <taxon>Desulfobulbales</taxon>
        <taxon>Desulfocapsaceae</taxon>
        <taxon>Desulfofustis</taxon>
    </lineage>
</organism>
<evidence type="ECO:0000313" key="1">
    <source>
        <dbReference type="EMBL" id="SHH74453.1"/>
    </source>
</evidence>
<keyword evidence="2" id="KW-1185">Reference proteome</keyword>
<proteinExistence type="predicted"/>
<dbReference type="SUPFAM" id="SSF46565">
    <property type="entry name" value="Chaperone J-domain"/>
    <property type="match status" value="1"/>
</dbReference>
<dbReference type="RefSeq" id="WP_073375110.1">
    <property type="nucleotide sequence ID" value="NZ_FQXS01000008.1"/>
</dbReference>
<evidence type="ECO:0008006" key="3">
    <source>
        <dbReference type="Google" id="ProtNLM"/>
    </source>
</evidence>
<protein>
    <recommendedName>
        <fullName evidence="3">J domain-containing protein</fullName>
    </recommendedName>
</protein>
<dbReference type="InterPro" id="IPR036869">
    <property type="entry name" value="J_dom_sf"/>
</dbReference>